<reference evidence="4 5" key="1">
    <citation type="submission" date="2024-09" db="EMBL/GenBank/DDBJ databases">
        <authorList>
            <person name="Sun Q."/>
            <person name="Mori K."/>
        </authorList>
    </citation>
    <scope>NUCLEOTIDE SEQUENCE [LARGE SCALE GENOMIC DNA]</scope>
    <source>
        <strain evidence="4 5">CECT 7908</strain>
    </source>
</reference>
<dbReference type="Pfam" id="PF16344">
    <property type="entry name" value="FecR_C"/>
    <property type="match status" value="1"/>
</dbReference>
<dbReference type="Gene3D" id="2.60.120.1440">
    <property type="match status" value="1"/>
</dbReference>
<dbReference type="Gene3D" id="3.55.50.30">
    <property type="match status" value="1"/>
</dbReference>
<dbReference type="EMBL" id="JBHMEX010000056">
    <property type="protein sequence ID" value="MFB9065788.1"/>
    <property type="molecule type" value="Genomic_DNA"/>
</dbReference>
<protein>
    <submittedName>
        <fullName evidence="4">FecR family protein</fullName>
    </submittedName>
</protein>
<keyword evidence="5" id="KW-1185">Reference proteome</keyword>
<keyword evidence="1" id="KW-0812">Transmembrane</keyword>
<evidence type="ECO:0000313" key="4">
    <source>
        <dbReference type="EMBL" id="MFB9065788.1"/>
    </source>
</evidence>
<dbReference type="InterPro" id="IPR032508">
    <property type="entry name" value="FecR_C"/>
</dbReference>
<dbReference type="InterPro" id="IPR006860">
    <property type="entry name" value="FecR"/>
</dbReference>
<organism evidence="4 5">
    <name type="scientific">Flavobacterium branchiarum</name>
    <dbReference type="NCBI Taxonomy" id="1114870"/>
    <lineage>
        <taxon>Bacteria</taxon>
        <taxon>Pseudomonadati</taxon>
        <taxon>Bacteroidota</taxon>
        <taxon>Flavobacteriia</taxon>
        <taxon>Flavobacteriales</taxon>
        <taxon>Flavobacteriaceae</taxon>
        <taxon>Flavobacterium</taxon>
    </lineage>
</organism>
<keyword evidence="1" id="KW-0472">Membrane</keyword>
<feature type="domain" description="Protein FecR C-terminal" evidence="3">
    <location>
        <begin position="327"/>
        <end position="394"/>
    </location>
</feature>
<dbReference type="RefSeq" id="WP_290263411.1">
    <property type="nucleotide sequence ID" value="NZ_JAUFQQ010000003.1"/>
</dbReference>
<accession>A0ABV5FQI5</accession>
<evidence type="ECO:0000259" key="3">
    <source>
        <dbReference type="Pfam" id="PF16344"/>
    </source>
</evidence>
<keyword evidence="1" id="KW-1133">Transmembrane helix</keyword>
<gene>
    <name evidence="4" type="ORF">ACFFUQ_17335</name>
</gene>
<name>A0ABV5FQI5_9FLAO</name>
<evidence type="ECO:0000259" key="2">
    <source>
        <dbReference type="Pfam" id="PF04773"/>
    </source>
</evidence>
<evidence type="ECO:0000313" key="5">
    <source>
        <dbReference type="Proteomes" id="UP001589589"/>
    </source>
</evidence>
<dbReference type="Proteomes" id="UP001589589">
    <property type="component" value="Unassembled WGS sequence"/>
</dbReference>
<comment type="caution">
    <text evidence="4">The sequence shown here is derived from an EMBL/GenBank/DDBJ whole genome shotgun (WGS) entry which is preliminary data.</text>
</comment>
<dbReference type="PANTHER" id="PTHR30273:SF2">
    <property type="entry name" value="PROTEIN FECR"/>
    <property type="match status" value="1"/>
</dbReference>
<sequence>MNDIPQNILDILLVYTSKEGINESQFNTLNEWINSSSENEFIFSEYLLFYKKSRRIGFAEKIDKDKAWENIVSQLQRPIDDVEEVEKPTFLGRFLEHKTVFLKYAAVVFFLLSIGFLFYQKNDHSKSTFVVPEEAITLQLENGTIQIIKEDGTTQVVDVNGNVVGKQKGNLLEYGSTVAKDTLVYNVIKIPYGKRFELKLSDGTNVHLNAGSSLRYPVQFVEKDKRQVFLDGEAYFDVSKDAKHPFIVTSNDMDVKVLGTKFNVTSYKKDGKTYAVLVEGSIAASSKLELHDNVILKPGYRAYFEDKKLKTETADVRKYIAWVSGELMFIDDSFDVISNKLERKYNVEIINNYKELNDIVITATFKNENIYQVLKTFQTYEAFDFTINDRIITINKPRMK</sequence>
<dbReference type="Pfam" id="PF04773">
    <property type="entry name" value="FecR"/>
    <property type="match status" value="1"/>
</dbReference>
<feature type="transmembrane region" description="Helical" evidence="1">
    <location>
        <begin position="100"/>
        <end position="119"/>
    </location>
</feature>
<evidence type="ECO:0000256" key="1">
    <source>
        <dbReference type="SAM" id="Phobius"/>
    </source>
</evidence>
<dbReference type="PANTHER" id="PTHR30273">
    <property type="entry name" value="PERIPLASMIC SIGNAL SENSOR AND SIGMA FACTOR ACTIVATOR FECR-RELATED"/>
    <property type="match status" value="1"/>
</dbReference>
<feature type="domain" description="FecR protein" evidence="2">
    <location>
        <begin position="188"/>
        <end position="282"/>
    </location>
</feature>
<proteinExistence type="predicted"/>
<dbReference type="InterPro" id="IPR012373">
    <property type="entry name" value="Ferrdict_sens_TM"/>
</dbReference>